<keyword evidence="3" id="KW-1185">Reference proteome</keyword>
<dbReference type="AlphaFoldDB" id="A0A8S1H9X9"/>
<gene>
    <name evidence="2" type="ORF">CAUJ_LOCUS7420</name>
</gene>
<proteinExistence type="predicted"/>
<dbReference type="EMBL" id="CAJGYM010000021">
    <property type="protein sequence ID" value="CAD6191501.1"/>
    <property type="molecule type" value="Genomic_DNA"/>
</dbReference>
<feature type="compositionally biased region" description="Basic residues" evidence="1">
    <location>
        <begin position="65"/>
        <end position="74"/>
    </location>
</feature>
<accession>A0A8S1H9X9</accession>
<evidence type="ECO:0000313" key="2">
    <source>
        <dbReference type="EMBL" id="CAD6191501.1"/>
    </source>
</evidence>
<organism evidence="2 3">
    <name type="scientific">Caenorhabditis auriculariae</name>
    <dbReference type="NCBI Taxonomy" id="2777116"/>
    <lineage>
        <taxon>Eukaryota</taxon>
        <taxon>Metazoa</taxon>
        <taxon>Ecdysozoa</taxon>
        <taxon>Nematoda</taxon>
        <taxon>Chromadorea</taxon>
        <taxon>Rhabditida</taxon>
        <taxon>Rhabditina</taxon>
        <taxon>Rhabditomorpha</taxon>
        <taxon>Rhabditoidea</taxon>
        <taxon>Rhabditidae</taxon>
        <taxon>Peloderinae</taxon>
        <taxon>Caenorhabditis</taxon>
    </lineage>
</organism>
<dbReference type="Proteomes" id="UP000835052">
    <property type="component" value="Unassembled WGS sequence"/>
</dbReference>
<protein>
    <submittedName>
        <fullName evidence="2">Uncharacterized protein</fullName>
    </submittedName>
</protein>
<reference evidence="2" key="1">
    <citation type="submission" date="2020-10" db="EMBL/GenBank/DDBJ databases">
        <authorList>
            <person name="Kikuchi T."/>
        </authorList>
    </citation>
    <scope>NUCLEOTIDE SEQUENCE</scope>
    <source>
        <strain evidence="2">NKZ352</strain>
    </source>
</reference>
<evidence type="ECO:0000313" key="3">
    <source>
        <dbReference type="Proteomes" id="UP000835052"/>
    </source>
</evidence>
<comment type="caution">
    <text evidence="2">The sequence shown here is derived from an EMBL/GenBank/DDBJ whole genome shotgun (WGS) entry which is preliminary data.</text>
</comment>
<feature type="region of interest" description="Disordered" evidence="1">
    <location>
        <begin position="51"/>
        <end position="74"/>
    </location>
</feature>
<name>A0A8S1H9X9_9PELO</name>
<sequence length="74" mass="7869">MTSRSAPILAHNRVASVATNNKGGHNPTIGIGTGGSLSLLSDLRLMSSTVKTPPISEKKKERSITKVRKTVHSF</sequence>
<evidence type="ECO:0000256" key="1">
    <source>
        <dbReference type="SAM" id="MobiDB-lite"/>
    </source>
</evidence>